<organism evidence="2 3">
    <name type="scientific">Stereocaulon virgatum</name>
    <dbReference type="NCBI Taxonomy" id="373712"/>
    <lineage>
        <taxon>Eukaryota</taxon>
        <taxon>Fungi</taxon>
        <taxon>Dikarya</taxon>
        <taxon>Ascomycota</taxon>
        <taxon>Pezizomycotina</taxon>
        <taxon>Lecanoromycetes</taxon>
        <taxon>OSLEUM clade</taxon>
        <taxon>Lecanoromycetidae</taxon>
        <taxon>Lecanorales</taxon>
        <taxon>Lecanorineae</taxon>
        <taxon>Stereocaulaceae</taxon>
        <taxon>Stereocaulon</taxon>
    </lineage>
</organism>
<gene>
    <name evidence="2" type="ORF">N7G274_004901</name>
</gene>
<name>A0ABR4ACH9_9LECA</name>
<evidence type="ECO:0000259" key="1">
    <source>
        <dbReference type="Pfam" id="PF16242"/>
    </source>
</evidence>
<accession>A0ABR4ACH9</accession>
<feature type="domain" description="General stress protein FMN-binding split barrel" evidence="1">
    <location>
        <begin position="96"/>
        <end position="252"/>
    </location>
</feature>
<dbReference type="PANTHER" id="PTHR34818">
    <property type="entry name" value="PROTEIN BLI-3"/>
    <property type="match status" value="1"/>
</dbReference>
<dbReference type="PANTHER" id="PTHR34818:SF1">
    <property type="entry name" value="PROTEIN BLI-3"/>
    <property type="match status" value="1"/>
</dbReference>
<dbReference type="Pfam" id="PF16242">
    <property type="entry name" value="Pyrid_ox_like"/>
    <property type="match status" value="1"/>
</dbReference>
<sequence length="273" mass="29780">MRLLLPTPKPCARSITPPSIASSLRLFSVLITSHCRLHRPSTILTSSSGTTPLTRSVFTTSTYKMSQKQFSNTEVPGDKPADPYKASNLTEPELKEKVQDLVKFMESCKFGMMTTRIESTGLLTSRCMALAAKESGGVDLLFHTNTESGKTNDLKNDPKINIAFLNSTGEWASVSGEAEIITDREVVRKYYSQSLKAWLGDLEDGKHDGGPEDPRIGVIKVKAVTATYAIATGTALGRGAEILKGTITGSAPKVNKLREISEAELQQWRQQNS</sequence>
<keyword evidence="3" id="KW-1185">Reference proteome</keyword>
<comment type="caution">
    <text evidence="2">The sequence shown here is derived from an EMBL/GenBank/DDBJ whole genome shotgun (WGS) entry which is preliminary data.</text>
</comment>
<dbReference type="InterPro" id="IPR038725">
    <property type="entry name" value="YdaG_split_barrel_FMN-bd"/>
</dbReference>
<reference evidence="2 3" key="1">
    <citation type="submission" date="2024-09" db="EMBL/GenBank/DDBJ databases">
        <title>Rethinking Asexuality: The Enigmatic Case of Functional Sexual Genes in Lepraria (Stereocaulaceae).</title>
        <authorList>
            <person name="Doellman M."/>
            <person name="Sun Y."/>
            <person name="Barcenas-Pena A."/>
            <person name="Lumbsch H.T."/>
            <person name="Grewe F."/>
        </authorList>
    </citation>
    <scope>NUCLEOTIDE SEQUENCE [LARGE SCALE GENOMIC DNA]</scope>
    <source>
        <strain evidence="2 3">Mercado 3170</strain>
    </source>
</reference>
<evidence type="ECO:0000313" key="2">
    <source>
        <dbReference type="EMBL" id="KAL2042409.1"/>
    </source>
</evidence>
<dbReference type="EMBL" id="JBEFKJ010000014">
    <property type="protein sequence ID" value="KAL2042409.1"/>
    <property type="molecule type" value="Genomic_DNA"/>
</dbReference>
<evidence type="ECO:0000313" key="3">
    <source>
        <dbReference type="Proteomes" id="UP001590950"/>
    </source>
</evidence>
<dbReference type="Proteomes" id="UP001590950">
    <property type="component" value="Unassembled WGS sequence"/>
</dbReference>
<proteinExistence type="predicted"/>
<dbReference type="SUPFAM" id="SSF50475">
    <property type="entry name" value="FMN-binding split barrel"/>
    <property type="match status" value="1"/>
</dbReference>
<protein>
    <recommendedName>
        <fullName evidence="1">General stress protein FMN-binding split barrel domain-containing protein</fullName>
    </recommendedName>
</protein>
<dbReference type="Gene3D" id="2.30.110.10">
    <property type="entry name" value="Electron Transport, Fmn-binding Protein, Chain A"/>
    <property type="match status" value="1"/>
</dbReference>
<dbReference type="InterPro" id="IPR012349">
    <property type="entry name" value="Split_barrel_FMN-bd"/>
</dbReference>
<dbReference type="InterPro" id="IPR052917">
    <property type="entry name" value="Stress-Dev_Protein"/>
</dbReference>